<dbReference type="InterPro" id="IPR004090">
    <property type="entry name" value="Chemotax_Me-accpt_rcpt"/>
</dbReference>
<sequence length="638" mass="67491">MTRPKIKTALIGVLFVVGFAIVAFSYFAVRSLTATNDNVIAISTNWLPSVATAKEIDTALSDLRVAYLEHLAASDEKTQNEAQTSIDKGTARIVNEFKNYEALGLDDNDRGLLGDLRDNLSRLSAVGLRFVKFSSVSQDDDAKAVMNKEMSPIADKMADLVDQLVAVNKNGATKAASDSAVEFSSTIEITYTAIGGILAIIFGAVWFAISGISRPISKITAAMTKLAGGDRASSVPFVGRADEIGEMASAVEVFRLAAISNKRLEAEADATRVQSEADRVRLTAEAEDAAQIRLQEATTGLAGGLRRLASGDLSFQIDEAFAPDFDALRHDLNGAVGQLADTLRSVAQVAGQIENGTSEISQGTEDLSKRTEQQAASLEETAAALDQITANVANSSKRAEEARSVAIQANASAAQSGKVVANAVDAMQKIEESSNQVSNIIGVIDEIAFQTNLLALNAGVEAARAGEAGKGFAVVAQEVRELAQRSAKAAKEIKELIRNSSLEVQSGVKLVSETGDALKTIESYIVTVNQHMDAIATSAREQSVGLAEVNTAVNQMDQVTQQNAAMVEESNAASATLASEAGHLRELISQFQLGGSARSQATGLRQTASAMKSQRATPTARVTSRGNTALKQEEWTEF</sequence>
<keyword evidence="3" id="KW-0807">Transducer</keyword>
<feature type="domain" description="HAMP" evidence="7">
    <location>
        <begin position="292"/>
        <end position="344"/>
    </location>
</feature>
<dbReference type="Proteomes" id="UP000318939">
    <property type="component" value="Plasmid pTi6.2"/>
</dbReference>
<keyword evidence="5" id="KW-0812">Transmembrane</keyword>
<keyword evidence="5" id="KW-0472">Membrane</keyword>
<protein>
    <submittedName>
        <fullName evidence="8">Methyl-accepting chemotaxis protein</fullName>
    </submittedName>
</protein>
<dbReference type="PROSITE" id="PS50111">
    <property type="entry name" value="CHEMOTAXIS_TRANSDUC_2"/>
    <property type="match status" value="1"/>
</dbReference>
<dbReference type="SMART" id="SM00283">
    <property type="entry name" value="MA"/>
    <property type="match status" value="1"/>
</dbReference>
<feature type="domain" description="HAMP" evidence="7">
    <location>
        <begin position="210"/>
        <end position="263"/>
    </location>
</feature>
<evidence type="ECO:0000313" key="8">
    <source>
        <dbReference type="EMBL" id="WFS26193.1"/>
    </source>
</evidence>
<feature type="domain" description="Methyl-accepting transducer" evidence="6">
    <location>
        <begin position="349"/>
        <end position="578"/>
    </location>
</feature>
<evidence type="ECO:0000256" key="3">
    <source>
        <dbReference type="PROSITE-ProRule" id="PRU00284"/>
    </source>
</evidence>
<dbReference type="InterPro" id="IPR051310">
    <property type="entry name" value="MCP_chemotaxis"/>
</dbReference>
<evidence type="ECO:0000259" key="7">
    <source>
        <dbReference type="PROSITE" id="PS50885"/>
    </source>
</evidence>
<keyword evidence="9" id="KW-1185">Reference proteome</keyword>
<dbReference type="Pfam" id="PF00015">
    <property type="entry name" value="MCPsignal"/>
    <property type="match status" value="1"/>
</dbReference>
<geneLocation type="plasmid" evidence="8 9">
    <name>pTi6.2</name>
</geneLocation>
<accession>A0ABY8ISL7</accession>
<proteinExistence type="inferred from homology"/>
<dbReference type="SUPFAM" id="SSF58104">
    <property type="entry name" value="Methyl-accepting chemotaxis protein (MCP) signaling domain"/>
    <property type="match status" value="1"/>
</dbReference>
<reference evidence="8" key="2">
    <citation type="journal article" date="2023" name="MicrobiologyOpen">
        <title>Genomics of the tumorigenes clade of the family Rhizobiaceae and description of Rhizobium rhododendri sp. nov.</title>
        <authorList>
            <person name="Kuzmanovic N."/>
            <person name="diCenzo G.C."/>
            <person name="Bunk B."/>
            <person name="Sproeer C."/>
            <person name="Fruehling A."/>
            <person name="Neumann-Schaal M."/>
            <person name="Overmann J."/>
            <person name="Smalla K."/>
        </authorList>
    </citation>
    <scope>NUCLEOTIDE SEQUENCE</scope>
    <source>
        <strain evidence="8">Rho-6.2</strain>
        <plasmid evidence="8">pTi6.2</plasmid>
    </source>
</reference>
<dbReference type="CDD" id="cd11386">
    <property type="entry name" value="MCP_signal"/>
    <property type="match status" value="1"/>
</dbReference>
<feature type="transmembrane region" description="Helical" evidence="5">
    <location>
        <begin position="9"/>
        <end position="29"/>
    </location>
</feature>
<evidence type="ECO:0000313" key="9">
    <source>
        <dbReference type="Proteomes" id="UP000318939"/>
    </source>
</evidence>
<dbReference type="EMBL" id="CP117269">
    <property type="protein sequence ID" value="WFS26193.1"/>
    <property type="molecule type" value="Genomic_DNA"/>
</dbReference>
<keyword evidence="5" id="KW-1133">Transmembrane helix</keyword>
<feature type="compositionally biased region" description="Polar residues" evidence="4">
    <location>
        <begin position="608"/>
        <end position="630"/>
    </location>
</feature>
<reference evidence="8" key="1">
    <citation type="journal article" date="2019" name="Phytopathology">
        <title>A Novel Group of Rhizobium tumorigenes-Like Agrobacteria Associated with Crown Gall Disease of Rhododendron and Blueberry.</title>
        <authorList>
            <person name="Kuzmanovic N."/>
            <person name="Behrens P."/>
            <person name="Idczak E."/>
            <person name="Wagner S."/>
            <person name="Gotz M."/>
            <person name="Sproer C."/>
            <person name="Bunk B."/>
            <person name="Overmann J."/>
            <person name="Smalla K."/>
        </authorList>
    </citation>
    <scope>NUCLEOTIDE SEQUENCE</scope>
    <source>
        <strain evidence="8">Rho-6.2</strain>
    </source>
</reference>
<organism evidence="8 9">
    <name type="scientific">Rhizobium rhododendri</name>
    <dbReference type="NCBI Taxonomy" id="2506430"/>
    <lineage>
        <taxon>Bacteria</taxon>
        <taxon>Pseudomonadati</taxon>
        <taxon>Pseudomonadota</taxon>
        <taxon>Alphaproteobacteria</taxon>
        <taxon>Hyphomicrobiales</taxon>
        <taxon>Rhizobiaceae</taxon>
        <taxon>Rhizobium/Agrobacterium group</taxon>
        <taxon>Rhizobium</taxon>
    </lineage>
</organism>
<name>A0ABY8ISL7_9HYPH</name>
<evidence type="ECO:0000256" key="5">
    <source>
        <dbReference type="SAM" id="Phobius"/>
    </source>
</evidence>
<dbReference type="PRINTS" id="PR00260">
    <property type="entry name" value="CHEMTRNSDUCR"/>
</dbReference>
<evidence type="ECO:0000256" key="4">
    <source>
        <dbReference type="SAM" id="MobiDB-lite"/>
    </source>
</evidence>
<dbReference type="CDD" id="cd06225">
    <property type="entry name" value="HAMP"/>
    <property type="match status" value="1"/>
</dbReference>
<evidence type="ECO:0000256" key="2">
    <source>
        <dbReference type="ARBA" id="ARBA00029447"/>
    </source>
</evidence>
<dbReference type="Pfam" id="PF12729">
    <property type="entry name" value="4HB_MCP_1"/>
    <property type="match status" value="1"/>
</dbReference>
<dbReference type="Pfam" id="PF00672">
    <property type="entry name" value="HAMP"/>
    <property type="match status" value="1"/>
</dbReference>
<dbReference type="InterPro" id="IPR004089">
    <property type="entry name" value="MCPsignal_dom"/>
</dbReference>
<dbReference type="SMART" id="SM00304">
    <property type="entry name" value="HAMP"/>
    <property type="match status" value="2"/>
</dbReference>
<dbReference type="Gene3D" id="1.10.8.500">
    <property type="entry name" value="HAMP domain in histidine kinase"/>
    <property type="match status" value="1"/>
</dbReference>
<keyword evidence="8" id="KW-0614">Plasmid</keyword>
<dbReference type="PROSITE" id="PS50885">
    <property type="entry name" value="HAMP"/>
    <property type="match status" value="2"/>
</dbReference>
<keyword evidence="1" id="KW-0145">Chemotaxis</keyword>
<gene>
    <name evidence="8" type="ORF">PR018_26325</name>
</gene>
<dbReference type="InterPro" id="IPR003660">
    <property type="entry name" value="HAMP_dom"/>
</dbReference>
<dbReference type="PANTHER" id="PTHR43531:SF11">
    <property type="entry name" value="METHYL-ACCEPTING CHEMOTAXIS PROTEIN 3"/>
    <property type="match status" value="1"/>
</dbReference>
<feature type="region of interest" description="Disordered" evidence="4">
    <location>
        <begin position="608"/>
        <end position="638"/>
    </location>
</feature>
<dbReference type="RefSeq" id="WP_142832412.1">
    <property type="nucleotide sequence ID" value="NZ_CP117269.1"/>
</dbReference>
<dbReference type="InterPro" id="IPR024478">
    <property type="entry name" value="HlyB_4HB_MCP"/>
</dbReference>
<comment type="similarity">
    <text evidence="2">Belongs to the methyl-accepting chemotaxis (MCP) protein family.</text>
</comment>
<dbReference type="PANTHER" id="PTHR43531">
    <property type="entry name" value="PROTEIN ICFG"/>
    <property type="match status" value="1"/>
</dbReference>
<dbReference type="Gene3D" id="1.10.287.950">
    <property type="entry name" value="Methyl-accepting chemotaxis protein"/>
    <property type="match status" value="1"/>
</dbReference>
<feature type="transmembrane region" description="Helical" evidence="5">
    <location>
        <begin position="189"/>
        <end position="209"/>
    </location>
</feature>
<evidence type="ECO:0000256" key="1">
    <source>
        <dbReference type="ARBA" id="ARBA00022500"/>
    </source>
</evidence>
<evidence type="ECO:0000259" key="6">
    <source>
        <dbReference type="PROSITE" id="PS50111"/>
    </source>
</evidence>
<dbReference type="SUPFAM" id="SSF158472">
    <property type="entry name" value="HAMP domain-like"/>
    <property type="match status" value="1"/>
</dbReference>